<dbReference type="Gene3D" id="3.40.50.300">
    <property type="entry name" value="P-loop containing nucleotide triphosphate hydrolases"/>
    <property type="match status" value="1"/>
</dbReference>
<accession>A0A7C8GWK9</accession>
<dbReference type="AlphaFoldDB" id="A0A7C8GWK9"/>
<dbReference type="RefSeq" id="WP_153401023.1">
    <property type="nucleotide sequence ID" value="NZ_ML762424.1"/>
</dbReference>
<sequence>MVKEKCILEEKVNVCLDHEGFLKKPEKSEVMKISERIAEKEVNVSIEELMESVTLPDARSFTPGIFSNGNRSNKSWKSQQVFALDIDSGLRIDEAIKHSTKWKVTPTFIYSTFSHTEEKPKFRMVFVLDEEIQDLRVRNVIQTALTTLFPSSDKNANDAARILFGGKKIEFVNQRVLSVLDILDGVVQKIKSGSNTTREMKKFCKASGLACYKGYPHYKKVEEKDIPEGKGNTLFVSKTKNRTNTINYYSTRVKNSHFPYYLVFTKDSFQEDDSYSPETSSLDEPEVKQIRNFPFDNLQKRCKLYREGISGHYWLYHNEMFGLMTNLINVEGGKSKIVETINSRKEYLAKKEEWSLMMNQIKKMNYTPTRCDTYCPFASECVHANNMIEQGKLPRGSVQVLNEPHFQEVDEVYKKLEETFGDIINDKDQGVYVIKAPTGLGKTEAIVNLAQENNFSIALPTHKLKEEVSQRLNAKKIKHLKIPELPLLEEPFSEKIEHLYNIGAYKTVNKFLRDISNENEEVSMFLNNLEKVKSSKEELLLTTHQRAIFTNDDSNSTVIFDEDPISNLFPISQMKYSDLVFAFTKLQDTEANKDVILTLQRMIMNAPYDIVHERSSFLLPSVKDLEQTIVEESTISSNVLGFLNCDYFLKKNIGNTEYIYFIQRNQLPSNKKIIILSATINEQIAKLVFGEAVSFIDLGLVKPVGSILQVTSKSFSRYTIKENQKELKCLAENLMRRYNPESEVITYKDFFNYNRKEEIYFGNTEGIDDLKGENITVIGTPHLNPIAYLLISVALGYRMGLEESRMEYIPVERNGLRFYFTTYSNDGLLKAVQFYLVESQLLQAIGRARVNRFPAKVLILSNLPVVGAEYISFSQKELMELMK</sequence>
<gene>
    <name evidence="1" type="ORF">F9U64_01605</name>
</gene>
<evidence type="ECO:0000313" key="2">
    <source>
        <dbReference type="Proteomes" id="UP000480246"/>
    </source>
</evidence>
<dbReference type="SUPFAM" id="SSF52540">
    <property type="entry name" value="P-loop containing nucleoside triphosphate hydrolases"/>
    <property type="match status" value="1"/>
</dbReference>
<dbReference type="EMBL" id="WEID01000006">
    <property type="protein sequence ID" value="KAB8139119.1"/>
    <property type="molecule type" value="Genomic_DNA"/>
</dbReference>
<reference evidence="1 2" key="1">
    <citation type="submission" date="2019-10" db="EMBL/GenBank/DDBJ databases">
        <title>Gracilibacillus sp. nov. isolated from rice seeds.</title>
        <authorList>
            <person name="He S."/>
        </authorList>
    </citation>
    <scope>NUCLEOTIDE SEQUENCE [LARGE SCALE GENOMIC DNA]</scope>
    <source>
        <strain evidence="1 2">TD8</strain>
    </source>
</reference>
<comment type="caution">
    <text evidence="1">The sequence shown here is derived from an EMBL/GenBank/DDBJ whole genome shotgun (WGS) entry which is preliminary data.</text>
</comment>
<protein>
    <recommendedName>
        <fullName evidence="3">Helicase ATP-binding domain-containing protein</fullName>
    </recommendedName>
</protein>
<dbReference type="Proteomes" id="UP000480246">
    <property type="component" value="Unassembled WGS sequence"/>
</dbReference>
<evidence type="ECO:0000313" key="1">
    <source>
        <dbReference type="EMBL" id="KAB8139119.1"/>
    </source>
</evidence>
<dbReference type="OrthoDB" id="581132at2"/>
<keyword evidence="2" id="KW-1185">Reference proteome</keyword>
<organism evidence="1 2">
    <name type="scientific">Gracilibacillus oryzae</name>
    <dbReference type="NCBI Taxonomy" id="1672701"/>
    <lineage>
        <taxon>Bacteria</taxon>
        <taxon>Bacillati</taxon>
        <taxon>Bacillota</taxon>
        <taxon>Bacilli</taxon>
        <taxon>Bacillales</taxon>
        <taxon>Bacillaceae</taxon>
        <taxon>Gracilibacillus</taxon>
    </lineage>
</organism>
<proteinExistence type="predicted"/>
<dbReference type="InterPro" id="IPR027417">
    <property type="entry name" value="P-loop_NTPase"/>
</dbReference>
<name>A0A7C8GWK9_9BACI</name>
<evidence type="ECO:0008006" key="3">
    <source>
        <dbReference type="Google" id="ProtNLM"/>
    </source>
</evidence>